<reference evidence="1" key="1">
    <citation type="submission" date="2022-12" db="EMBL/GenBank/DDBJ databases">
        <title>Polyphasic identification of a Novel Hot-Spring Cyanobacterium Ocullathermofonsia sinensis gen nov. sp. nov. and Genomic Insights on its Adaptations to the Thermal Habitat.</title>
        <authorList>
            <person name="Daroch M."/>
            <person name="Tang J."/>
            <person name="Jiang Y."/>
        </authorList>
    </citation>
    <scope>NUCLEOTIDE SEQUENCE</scope>
    <source>
        <strain evidence="1">PKUAC-SCTA174</strain>
    </source>
</reference>
<proteinExistence type="predicted"/>
<dbReference type="Pfam" id="PF11387">
    <property type="entry name" value="DUF2795"/>
    <property type="match status" value="1"/>
</dbReference>
<evidence type="ECO:0000313" key="2">
    <source>
        <dbReference type="Proteomes" id="UP001163152"/>
    </source>
</evidence>
<dbReference type="Proteomes" id="UP001163152">
    <property type="component" value="Chromosome"/>
</dbReference>
<dbReference type="AlphaFoldDB" id="A0A9E8ZI68"/>
<keyword evidence="2" id="KW-1185">Reference proteome</keyword>
<dbReference type="RefSeq" id="WP_268611772.1">
    <property type="nucleotide sequence ID" value="NZ_CP113797.1"/>
</dbReference>
<accession>A0A9E8ZI68</accession>
<sequence length="64" mass="7106">MTKINPIQLQIHLKGMNYPASKEELVQYAKENGADENVCSALEQLPDEEYETPADVSKAVGKVE</sequence>
<evidence type="ECO:0000313" key="1">
    <source>
        <dbReference type="EMBL" id="WAL61733.1"/>
    </source>
</evidence>
<dbReference type="InterPro" id="IPR021527">
    <property type="entry name" value="DUF2795"/>
</dbReference>
<dbReference type="EMBL" id="CP113797">
    <property type="protein sequence ID" value="WAL61733.1"/>
    <property type="molecule type" value="Genomic_DNA"/>
</dbReference>
<dbReference type="KEGG" id="tsin:OXH18_07035"/>
<gene>
    <name evidence="1" type="ORF">OXH18_07035</name>
</gene>
<organism evidence="1 2">
    <name type="scientific">Thermocoleostomius sinensis A174</name>
    <dbReference type="NCBI Taxonomy" id="2016057"/>
    <lineage>
        <taxon>Bacteria</taxon>
        <taxon>Bacillati</taxon>
        <taxon>Cyanobacteriota</taxon>
        <taxon>Cyanophyceae</taxon>
        <taxon>Oculatellales</taxon>
        <taxon>Oculatellaceae</taxon>
        <taxon>Thermocoleostomius</taxon>
    </lineage>
</organism>
<name>A0A9E8ZI68_9CYAN</name>
<protein>
    <submittedName>
        <fullName evidence="1">DUF2795 domain-containing protein</fullName>
    </submittedName>
</protein>